<keyword evidence="4" id="KW-0175">Coiled coil</keyword>
<dbReference type="GO" id="GO:0007015">
    <property type="term" value="P:actin filament organization"/>
    <property type="evidence" value="ECO:0007669"/>
    <property type="project" value="InterPro"/>
</dbReference>
<evidence type="ECO:0000256" key="3">
    <source>
        <dbReference type="ARBA" id="ARBA00022490"/>
    </source>
</evidence>
<dbReference type="OMA" id="WEQREFI"/>
<evidence type="ECO:0000313" key="6">
    <source>
        <dbReference type="EMBL" id="GAQ81361.1"/>
    </source>
</evidence>
<comment type="subcellular location">
    <subcellularLocation>
        <location evidence="1">Cytoplasm</location>
        <location evidence="1">Cytoskeleton</location>
    </subcellularLocation>
</comment>
<organism evidence="6 7">
    <name type="scientific">Klebsormidium nitens</name>
    <name type="common">Green alga</name>
    <name type="synonym">Ulothrix nitens</name>
    <dbReference type="NCBI Taxonomy" id="105231"/>
    <lineage>
        <taxon>Eukaryota</taxon>
        <taxon>Viridiplantae</taxon>
        <taxon>Streptophyta</taxon>
        <taxon>Klebsormidiophyceae</taxon>
        <taxon>Klebsormidiales</taxon>
        <taxon>Klebsormidiaceae</taxon>
        <taxon>Klebsormidium</taxon>
    </lineage>
</organism>
<sequence>MSEEVSAAVREDWDNREFADQLKLSIAQLFEFLARFEASTRDRLAQLAEKMTSLEGKMELLEAQQQSLAAPPR</sequence>
<evidence type="ECO:0000256" key="5">
    <source>
        <dbReference type="ARBA" id="ARBA00023212"/>
    </source>
</evidence>
<keyword evidence="3" id="KW-0963">Cytoplasm</keyword>
<dbReference type="GO" id="GO:0044877">
    <property type="term" value="F:protein-containing complex binding"/>
    <property type="evidence" value="ECO:0007669"/>
    <property type="project" value="InterPro"/>
</dbReference>
<evidence type="ECO:0000256" key="4">
    <source>
        <dbReference type="ARBA" id="ARBA00023054"/>
    </source>
</evidence>
<keyword evidence="5" id="KW-0206">Cytoskeleton</keyword>
<evidence type="ECO:0000313" key="7">
    <source>
        <dbReference type="Proteomes" id="UP000054558"/>
    </source>
</evidence>
<proteinExistence type="inferred from homology"/>
<reference evidence="6 7" key="1">
    <citation type="journal article" date="2014" name="Nat. Commun.">
        <title>Klebsormidium flaccidum genome reveals primary factors for plant terrestrial adaptation.</title>
        <authorList>
            <person name="Hori K."/>
            <person name="Maruyama F."/>
            <person name="Fujisawa T."/>
            <person name="Togashi T."/>
            <person name="Yamamoto N."/>
            <person name="Seo M."/>
            <person name="Sato S."/>
            <person name="Yamada T."/>
            <person name="Mori H."/>
            <person name="Tajima N."/>
            <person name="Moriyama T."/>
            <person name="Ikeuchi M."/>
            <person name="Watanabe M."/>
            <person name="Wada H."/>
            <person name="Kobayashi K."/>
            <person name="Saito M."/>
            <person name="Masuda T."/>
            <person name="Sasaki-Sekimoto Y."/>
            <person name="Mashiguchi K."/>
            <person name="Awai K."/>
            <person name="Shimojima M."/>
            <person name="Masuda S."/>
            <person name="Iwai M."/>
            <person name="Nobusawa T."/>
            <person name="Narise T."/>
            <person name="Kondo S."/>
            <person name="Saito H."/>
            <person name="Sato R."/>
            <person name="Murakawa M."/>
            <person name="Ihara Y."/>
            <person name="Oshima-Yamada Y."/>
            <person name="Ohtaka K."/>
            <person name="Satoh M."/>
            <person name="Sonobe K."/>
            <person name="Ishii M."/>
            <person name="Ohtani R."/>
            <person name="Kanamori-Sato M."/>
            <person name="Honoki R."/>
            <person name="Miyazaki D."/>
            <person name="Mochizuki H."/>
            <person name="Umetsu J."/>
            <person name="Higashi K."/>
            <person name="Shibata D."/>
            <person name="Kamiya Y."/>
            <person name="Sato N."/>
            <person name="Nakamura Y."/>
            <person name="Tabata S."/>
            <person name="Ida S."/>
            <person name="Kurokawa K."/>
            <person name="Ohta H."/>
        </authorList>
    </citation>
    <scope>NUCLEOTIDE SEQUENCE [LARGE SCALE GENOMIC DNA]</scope>
    <source>
        <strain evidence="6 7">NIES-2285</strain>
    </source>
</reference>
<dbReference type="STRING" id="105231.A0A1Y1HWK5"/>
<protein>
    <submittedName>
        <fullName evidence="6">Putative BRICK1</fullName>
    </submittedName>
</protein>
<dbReference type="Gene3D" id="1.20.5.110">
    <property type="match status" value="1"/>
</dbReference>
<dbReference type="PANTHER" id="PTHR33668">
    <property type="entry name" value="PROTEIN BRICK1"/>
    <property type="match status" value="1"/>
</dbReference>
<dbReference type="EMBL" id="DF237027">
    <property type="protein sequence ID" value="GAQ81361.1"/>
    <property type="molecule type" value="Genomic_DNA"/>
</dbReference>
<dbReference type="AlphaFoldDB" id="A0A1Y1HWK5"/>
<dbReference type="GO" id="GO:0031209">
    <property type="term" value="C:SCAR complex"/>
    <property type="evidence" value="ECO:0007669"/>
    <property type="project" value="InterPro"/>
</dbReference>
<dbReference type="InterPro" id="IPR033378">
    <property type="entry name" value="BRICK1"/>
</dbReference>
<evidence type="ECO:0000256" key="2">
    <source>
        <dbReference type="ARBA" id="ARBA00005620"/>
    </source>
</evidence>
<accession>A0A1Y1HWK5</accession>
<evidence type="ECO:0000256" key="1">
    <source>
        <dbReference type="ARBA" id="ARBA00004245"/>
    </source>
</evidence>
<comment type="similarity">
    <text evidence="2">Belongs to the BRK1 family.</text>
</comment>
<gene>
    <name evidence="6" type="ORF">KFL_000780230</name>
</gene>
<dbReference type="PANTHER" id="PTHR33668:SF1">
    <property type="entry name" value="PROTEIN BRICK1"/>
    <property type="match status" value="1"/>
</dbReference>
<name>A0A1Y1HWK5_KLENI</name>
<keyword evidence="7" id="KW-1185">Reference proteome</keyword>
<dbReference type="GO" id="GO:0005856">
    <property type="term" value="C:cytoskeleton"/>
    <property type="evidence" value="ECO:0007669"/>
    <property type="project" value="UniProtKB-SubCell"/>
</dbReference>
<dbReference type="Proteomes" id="UP000054558">
    <property type="component" value="Unassembled WGS sequence"/>
</dbReference>
<dbReference type="OrthoDB" id="1883432at2759"/>